<evidence type="ECO:0000313" key="1">
    <source>
        <dbReference type="EMBL" id="VAV94364.1"/>
    </source>
</evidence>
<accession>A0A3B0RLE0</accession>
<name>A0A3B0RLE0_9ZZZZ</name>
<sequence length="31" mass="3472">MPKKAAHRLDQFKHAVSATVRAIAEKPELEV</sequence>
<feature type="non-terminal residue" evidence="1">
    <location>
        <position position="31"/>
    </location>
</feature>
<proteinExistence type="predicted"/>
<gene>
    <name evidence="1" type="ORF">MNBD_ALPHA02-12</name>
</gene>
<reference evidence="1" key="1">
    <citation type="submission" date="2018-06" db="EMBL/GenBank/DDBJ databases">
        <authorList>
            <person name="Zhirakovskaya E."/>
        </authorList>
    </citation>
    <scope>NUCLEOTIDE SEQUENCE</scope>
</reference>
<protein>
    <submittedName>
        <fullName evidence="1">Uncharacterized protein</fullName>
    </submittedName>
</protein>
<organism evidence="1">
    <name type="scientific">hydrothermal vent metagenome</name>
    <dbReference type="NCBI Taxonomy" id="652676"/>
    <lineage>
        <taxon>unclassified sequences</taxon>
        <taxon>metagenomes</taxon>
        <taxon>ecological metagenomes</taxon>
    </lineage>
</organism>
<dbReference type="EMBL" id="UOED01000089">
    <property type="protein sequence ID" value="VAV94364.1"/>
    <property type="molecule type" value="Genomic_DNA"/>
</dbReference>
<dbReference type="AlphaFoldDB" id="A0A3B0RLE0"/>